<dbReference type="STRING" id="213810.RUM_03960"/>
<dbReference type="EMBL" id="FP929052">
    <property type="protein sequence ID" value="CBL16631.1"/>
    <property type="molecule type" value="Genomic_DNA"/>
</dbReference>
<evidence type="ECO:0000313" key="5">
    <source>
        <dbReference type="Proteomes" id="UP000007054"/>
    </source>
</evidence>
<feature type="region of interest" description="Disordered" evidence="1">
    <location>
        <begin position="1"/>
        <end position="23"/>
    </location>
</feature>
<dbReference type="InterPro" id="IPR003675">
    <property type="entry name" value="Rce1/LyrA-like_dom"/>
</dbReference>
<accession>D4LAI6</accession>
<dbReference type="InterPro" id="IPR052710">
    <property type="entry name" value="CAAX_protease"/>
</dbReference>
<dbReference type="HOGENOM" id="CLU_739416_0_0_9"/>
<keyword evidence="4" id="KW-0378">Hydrolase</keyword>
<dbReference type="PANTHER" id="PTHR36435:SF1">
    <property type="entry name" value="CAAX AMINO TERMINAL PROTEASE FAMILY PROTEIN"/>
    <property type="match status" value="1"/>
</dbReference>
<dbReference type="GO" id="GO:0004175">
    <property type="term" value="F:endopeptidase activity"/>
    <property type="evidence" value="ECO:0007669"/>
    <property type="project" value="UniProtKB-ARBA"/>
</dbReference>
<dbReference type="PANTHER" id="PTHR36435">
    <property type="entry name" value="SLR1288 PROTEIN"/>
    <property type="match status" value="1"/>
</dbReference>
<organism evidence="4 5">
    <name type="scientific">Ruminococcus champanellensis (strain DSM 18848 / JCM 17042 / KCTC 15320 / 18P13)</name>
    <dbReference type="NCBI Taxonomy" id="213810"/>
    <lineage>
        <taxon>Bacteria</taxon>
        <taxon>Bacillati</taxon>
        <taxon>Bacillota</taxon>
        <taxon>Clostridia</taxon>
        <taxon>Eubacteriales</taxon>
        <taxon>Oscillospiraceae</taxon>
        <taxon>Ruminococcus</taxon>
    </lineage>
</organism>
<dbReference type="GO" id="GO:0006508">
    <property type="term" value="P:proteolysis"/>
    <property type="evidence" value="ECO:0007669"/>
    <property type="project" value="UniProtKB-KW"/>
</dbReference>
<evidence type="ECO:0000256" key="2">
    <source>
        <dbReference type="SAM" id="Phobius"/>
    </source>
</evidence>
<feature type="domain" description="CAAX prenyl protease 2/Lysostaphin resistance protein A-like" evidence="3">
    <location>
        <begin position="205"/>
        <end position="291"/>
    </location>
</feature>
<dbReference type="RefSeq" id="WP_015557538.1">
    <property type="nucleotide sequence ID" value="NC_021039.1"/>
</dbReference>
<evidence type="ECO:0000259" key="3">
    <source>
        <dbReference type="Pfam" id="PF02517"/>
    </source>
</evidence>
<feature type="compositionally biased region" description="Polar residues" evidence="1">
    <location>
        <begin position="1"/>
        <end position="10"/>
    </location>
</feature>
<dbReference type="GO" id="GO:0080120">
    <property type="term" value="P:CAAX-box protein maturation"/>
    <property type="evidence" value="ECO:0007669"/>
    <property type="project" value="UniProtKB-ARBA"/>
</dbReference>
<dbReference type="Proteomes" id="UP000007054">
    <property type="component" value="Chromosome"/>
</dbReference>
<feature type="transmembrane region" description="Helical" evidence="2">
    <location>
        <begin position="163"/>
        <end position="186"/>
    </location>
</feature>
<protein>
    <submittedName>
        <fullName evidence="4">CAAX amino terminal protease family</fullName>
    </submittedName>
</protein>
<keyword evidence="2" id="KW-1133">Transmembrane helix</keyword>
<feature type="transmembrane region" description="Helical" evidence="2">
    <location>
        <begin position="278"/>
        <end position="299"/>
    </location>
</feature>
<gene>
    <name evidence="4" type="ordered locus">RUM_03960</name>
</gene>
<feature type="transmembrane region" description="Helical" evidence="2">
    <location>
        <begin position="246"/>
        <end position="272"/>
    </location>
</feature>
<keyword evidence="2" id="KW-0472">Membrane</keyword>
<dbReference type="Pfam" id="PF02517">
    <property type="entry name" value="Rce1-like"/>
    <property type="match status" value="1"/>
</dbReference>
<reference evidence="4" key="1">
    <citation type="submission" date="2010-03" db="EMBL/GenBank/DDBJ databases">
        <title>The genome sequence of Ruminococcus sp. 18P13.</title>
        <authorList>
            <consortium name="metaHIT consortium -- http://www.metahit.eu/"/>
            <person name="Pajon A."/>
            <person name="Turner K."/>
            <person name="Parkhill J."/>
            <person name="Bernalier A."/>
        </authorList>
    </citation>
    <scope>NUCLEOTIDE SEQUENCE [LARGE SCALE GENOMIC DNA]</scope>
    <source>
        <strain evidence="4">Type strain: 18P13</strain>
    </source>
</reference>
<proteinExistence type="predicted"/>
<dbReference type="PATRIC" id="fig|213810.4.peg.304"/>
<reference evidence="4" key="2">
    <citation type="submission" date="2010-03" db="EMBL/GenBank/DDBJ databases">
        <authorList>
            <person name="Pajon A."/>
        </authorList>
    </citation>
    <scope>NUCLEOTIDE SEQUENCE</scope>
    <source>
        <strain evidence="4">Type strain: 18P13</strain>
    </source>
</reference>
<feature type="transmembrane region" description="Helical" evidence="2">
    <location>
        <begin position="60"/>
        <end position="86"/>
    </location>
</feature>
<feature type="transmembrane region" description="Helical" evidence="2">
    <location>
        <begin position="206"/>
        <end position="225"/>
    </location>
</feature>
<keyword evidence="2" id="KW-0812">Transmembrane</keyword>
<sequence length="374" mass="40998">MQEPQTTSPSGLDPRNPFDNPTENRDYNLDYSDILPPITAPGYELPVLPAKLERANIRRFYNLGGGILLLHLVATNVIATILYTIFPLVLSGVDRHLNGTLPDNYDSIVSSYISNSSLSMALNAFVFLLGNTGLFLLGCRWANIPMGSLFQTKKLTVPTMLRYMGLGLFLQLASALLATFVDDLLVKGGYGTYTPDFSLSGSKLQLAAMILSTCLVAPITEELLYRGFFLKVMSRVSQRFGIFMSALFFSLAHENIAQGILTFLVGILLGYIATKHDSIIPCIVVHFTINSYSMLTSLLNEFDQELANVFSGLTAIIILVGGAVLFVYTLIKERLPDNTPRQSLRCGRIAIGAWPLVLTAAIHIGAALLYMNVN</sequence>
<dbReference type="BioCyc" id="RCHA213810:RUM_RS01920-MONOMER"/>
<dbReference type="KEGG" id="rch:RUM_03960"/>
<dbReference type="AlphaFoldDB" id="D4LAI6"/>
<keyword evidence="5" id="KW-1185">Reference proteome</keyword>
<evidence type="ECO:0000256" key="1">
    <source>
        <dbReference type="SAM" id="MobiDB-lite"/>
    </source>
</evidence>
<keyword evidence="4" id="KW-0645">Protease</keyword>
<feature type="transmembrane region" description="Helical" evidence="2">
    <location>
        <begin position="351"/>
        <end position="371"/>
    </location>
</feature>
<feature type="transmembrane region" description="Helical" evidence="2">
    <location>
        <begin position="120"/>
        <end position="142"/>
    </location>
</feature>
<evidence type="ECO:0000313" key="4">
    <source>
        <dbReference type="EMBL" id="CBL16631.1"/>
    </source>
</evidence>
<name>D4LAI6_RUMC1</name>
<feature type="transmembrane region" description="Helical" evidence="2">
    <location>
        <begin position="306"/>
        <end position="331"/>
    </location>
</feature>
<dbReference type="GeneID" id="83155228"/>